<dbReference type="AlphaFoldDB" id="A0A3P7PJ24"/>
<name>A0A3P7PJ24_CYLGO</name>
<gene>
    <name evidence="2" type="ORF">CGOC_LOCUS8714</name>
</gene>
<evidence type="ECO:0000313" key="3">
    <source>
        <dbReference type="Proteomes" id="UP000271889"/>
    </source>
</evidence>
<protein>
    <submittedName>
        <fullName evidence="2">Uncharacterized protein</fullName>
    </submittedName>
</protein>
<feature type="region of interest" description="Disordered" evidence="1">
    <location>
        <begin position="1"/>
        <end position="89"/>
    </location>
</feature>
<feature type="compositionally biased region" description="Low complexity" evidence="1">
    <location>
        <begin position="64"/>
        <end position="82"/>
    </location>
</feature>
<dbReference type="Proteomes" id="UP000271889">
    <property type="component" value="Unassembled WGS sequence"/>
</dbReference>
<proteinExistence type="predicted"/>
<feature type="non-terminal residue" evidence="2">
    <location>
        <position position="1"/>
    </location>
</feature>
<evidence type="ECO:0000313" key="2">
    <source>
        <dbReference type="EMBL" id="VDN19992.1"/>
    </source>
</evidence>
<keyword evidence="3" id="KW-1185">Reference proteome</keyword>
<evidence type="ECO:0000256" key="1">
    <source>
        <dbReference type="SAM" id="MobiDB-lite"/>
    </source>
</evidence>
<organism evidence="2 3">
    <name type="scientific">Cylicostephanus goldi</name>
    <name type="common">Nematode worm</name>
    <dbReference type="NCBI Taxonomy" id="71465"/>
    <lineage>
        <taxon>Eukaryota</taxon>
        <taxon>Metazoa</taxon>
        <taxon>Ecdysozoa</taxon>
        <taxon>Nematoda</taxon>
        <taxon>Chromadorea</taxon>
        <taxon>Rhabditida</taxon>
        <taxon>Rhabditina</taxon>
        <taxon>Rhabditomorpha</taxon>
        <taxon>Strongyloidea</taxon>
        <taxon>Strongylidae</taxon>
        <taxon>Cylicostephanus</taxon>
    </lineage>
</organism>
<sequence length="127" mass="13979">LELWVRLSDDRSRRRSRPVSPARARIRQRAQRTEPVPPGTSRPVTKTDELSCATGLNPTVRPGPTATSPPAASPPRSTTAASRGRRGNSDRACLSHPFLMCHLARVCLCVFTTSNHFYISQPHQPIA</sequence>
<reference evidence="2 3" key="1">
    <citation type="submission" date="2018-11" db="EMBL/GenBank/DDBJ databases">
        <authorList>
            <consortium name="Pathogen Informatics"/>
        </authorList>
    </citation>
    <scope>NUCLEOTIDE SEQUENCE [LARGE SCALE GENOMIC DNA]</scope>
</reference>
<accession>A0A3P7PJ24</accession>
<dbReference type="EMBL" id="UYRV01104741">
    <property type="protein sequence ID" value="VDN19992.1"/>
    <property type="molecule type" value="Genomic_DNA"/>
</dbReference>